<feature type="domain" description="DUF5017" evidence="1">
    <location>
        <begin position="261"/>
        <end position="365"/>
    </location>
</feature>
<protein>
    <submittedName>
        <fullName evidence="2">DUF5017 domain-containing protein</fullName>
    </submittedName>
</protein>
<organism evidence="2 3">
    <name type="scientific">Dysgonomonas capnocytophagoides</name>
    <dbReference type="NCBI Taxonomy" id="45254"/>
    <lineage>
        <taxon>Bacteria</taxon>
        <taxon>Pseudomonadati</taxon>
        <taxon>Bacteroidota</taxon>
        <taxon>Bacteroidia</taxon>
        <taxon>Bacteroidales</taxon>
        <taxon>Dysgonomonadaceae</taxon>
        <taxon>Dysgonomonas</taxon>
    </lineage>
</organism>
<evidence type="ECO:0000313" key="2">
    <source>
        <dbReference type="EMBL" id="TFD98079.1"/>
    </source>
</evidence>
<dbReference type="EMBL" id="SOML01000002">
    <property type="protein sequence ID" value="TFD98079.1"/>
    <property type="molecule type" value="Genomic_DNA"/>
</dbReference>
<comment type="caution">
    <text evidence="2">The sequence shown here is derived from an EMBL/GenBank/DDBJ whole genome shotgun (WGS) entry which is preliminary data.</text>
</comment>
<dbReference type="PROSITE" id="PS51257">
    <property type="entry name" value="PROKAR_LIPOPROTEIN"/>
    <property type="match status" value="1"/>
</dbReference>
<evidence type="ECO:0000259" key="1">
    <source>
        <dbReference type="Pfam" id="PF16409"/>
    </source>
</evidence>
<sequence length="641" mass="72438">MKKNIYLVVALLTGMFYACDYNEHYFDDFEDKTKPENIASYEYTFQDADVSTIVTALRSNKTASDSALADAFNKAKVFSEGLPASKLIPYLLKTKYIAGDVGSQAKITYNYDEKRDSVVTSLSSKSHEMSAADYKLVWGDLYPMAFTPKKSPASNIPTILKERYKDAKKGDLKNVTYEYSTDEPVDATVVGKILAKEDFETLKAYDNVTIKGWQTQDLLGTFSWQGRSYNNNIFANASSYNSKGKNDIYMISPEYNLSAINNPHLSFDVNVRNFTENCLSILVSDNFDGTNINSAKWTDISKSFDVSLITDKDSPDYDKLRAAGMGSLAAFNGKKVHIAFRYQGDDTSTPKRTTTYQIDNVQVFEAIPGVKVEESSTVYAAYEFDGSVWKTSTGKEILQPSDYTTMGVTYLTTDNATPYISTYLKAKYPYDQKGATRVVVYKTKDSNQADEYIFDGTSWTPNTFIVTKTDQFVFANVDGVKQWIFDPTITETMQKSDYQILVDYVKAHQAVDNAALWDTRGNAEYYYGFSAYYPNVSYRDKDRSLDPLYPVNGSDTDKEKFCNDRTLEGVKIFLTQKYPNATPLVSGVVQYAQITLKVYSSHVSTLTNEVWIYKMQCTGTKEWKFIQRESSDRSGYIETAE</sequence>
<keyword evidence="3" id="KW-1185">Reference proteome</keyword>
<dbReference type="AlphaFoldDB" id="A0A4Y8L5Z6"/>
<dbReference type="OrthoDB" id="1013052at2"/>
<dbReference type="Pfam" id="PF16409">
    <property type="entry name" value="DUF5017"/>
    <property type="match status" value="1"/>
</dbReference>
<accession>A0A4Y8L5Z6</accession>
<dbReference type="InterPro" id="IPR032185">
    <property type="entry name" value="DUF5017"/>
</dbReference>
<evidence type="ECO:0000313" key="3">
    <source>
        <dbReference type="Proteomes" id="UP000297861"/>
    </source>
</evidence>
<proteinExistence type="predicted"/>
<name>A0A4Y8L5Z6_9BACT</name>
<dbReference type="STRING" id="1121485.GCA_000426485_02563"/>
<dbReference type="Proteomes" id="UP000297861">
    <property type="component" value="Unassembled WGS sequence"/>
</dbReference>
<gene>
    <name evidence="2" type="ORF">E2605_05520</name>
</gene>
<reference evidence="2 3" key="1">
    <citation type="submission" date="2019-03" db="EMBL/GenBank/DDBJ databases">
        <title>San Antonio Military Medical Center submission to MRSN (WRAIR), pending publication.</title>
        <authorList>
            <person name="Blyth D.M."/>
            <person name="Mccarthy S.L."/>
            <person name="Schall S.E."/>
            <person name="Stam J.A."/>
            <person name="Ong A.C."/>
            <person name="Mcgann P.T."/>
        </authorList>
    </citation>
    <scope>NUCLEOTIDE SEQUENCE [LARGE SCALE GENOMIC DNA]</scope>
    <source>
        <strain evidence="2 3">MRSN571793</strain>
    </source>
</reference>
<dbReference type="RefSeq" id="WP_134435764.1">
    <property type="nucleotide sequence ID" value="NZ_SOML01000002.1"/>
</dbReference>
<dbReference type="NCBIfam" id="NF038128">
    <property type="entry name" value="choice_anch_J"/>
    <property type="match status" value="1"/>
</dbReference>